<reference evidence="7 8" key="1">
    <citation type="journal article" date="2019" name="Mol. Ecol. Resour.">
        <title>Improving Illumina assemblies with Hi-C and long reads: an example with the North African dromedary.</title>
        <authorList>
            <person name="Elbers J.P."/>
            <person name="Rogers M.F."/>
            <person name="Perelman P.L."/>
            <person name="Proskuryakova A.A."/>
            <person name="Serdyukova N.A."/>
            <person name="Johnson W.E."/>
            <person name="Horin P."/>
            <person name="Corander J."/>
            <person name="Murphy D."/>
            <person name="Burger P.A."/>
        </authorList>
    </citation>
    <scope>NUCLEOTIDE SEQUENCE [LARGE SCALE GENOMIC DNA]</scope>
    <source>
        <strain evidence="7">Drom800</strain>
        <tissue evidence="7">Blood</tissue>
    </source>
</reference>
<evidence type="ECO:0000256" key="1">
    <source>
        <dbReference type="ARBA" id="ARBA00004300"/>
    </source>
</evidence>
<dbReference type="AlphaFoldDB" id="A0A5N4CFP2"/>
<dbReference type="Pfam" id="PF15239">
    <property type="entry name" value="CFAP96-like"/>
    <property type="match status" value="1"/>
</dbReference>
<comment type="subcellular location">
    <subcellularLocation>
        <location evidence="1">Cytoplasm</location>
        <location evidence="1">Cytoskeleton</location>
        <location evidence="1">Microtubule organizing center</location>
        <location evidence="1">Centrosome</location>
    </subcellularLocation>
</comment>
<keyword evidence="2" id="KW-0963">Cytoplasm</keyword>
<evidence type="ECO:0000256" key="2">
    <source>
        <dbReference type="ARBA" id="ARBA00022490"/>
    </source>
</evidence>
<evidence type="ECO:0000313" key="8">
    <source>
        <dbReference type="Proteomes" id="UP000299084"/>
    </source>
</evidence>
<dbReference type="PANTHER" id="PTHR31144:SF1">
    <property type="entry name" value="UPF0602 PROTEIN C4ORF47"/>
    <property type="match status" value="1"/>
</dbReference>
<dbReference type="GO" id="GO:0005813">
    <property type="term" value="C:centrosome"/>
    <property type="evidence" value="ECO:0007669"/>
    <property type="project" value="UniProtKB-SubCell"/>
</dbReference>
<proteinExistence type="inferred from homology"/>
<feature type="region of interest" description="Disordered" evidence="6">
    <location>
        <begin position="365"/>
        <end position="392"/>
    </location>
</feature>
<evidence type="ECO:0000256" key="4">
    <source>
        <dbReference type="ARBA" id="ARBA00035656"/>
    </source>
</evidence>
<feature type="non-terminal residue" evidence="7">
    <location>
        <position position="1"/>
    </location>
</feature>
<name>A0A5N4CFP2_CAMDR</name>
<keyword evidence="3" id="KW-0206">Cytoskeleton</keyword>
<keyword evidence="8" id="KW-1185">Reference proteome</keyword>
<dbReference type="Proteomes" id="UP000299084">
    <property type="component" value="Unassembled WGS sequence"/>
</dbReference>
<evidence type="ECO:0000256" key="5">
    <source>
        <dbReference type="ARBA" id="ARBA00035693"/>
    </source>
</evidence>
<protein>
    <recommendedName>
        <fullName evidence="5">Cilia-and flagella-associated protein 96</fullName>
    </recommendedName>
</protein>
<dbReference type="GO" id="GO:0005881">
    <property type="term" value="C:cytoplasmic microtubule"/>
    <property type="evidence" value="ECO:0007669"/>
    <property type="project" value="TreeGrafter"/>
</dbReference>
<comment type="similarity">
    <text evidence="4">Belongs to the CFAP96 family.</text>
</comment>
<evidence type="ECO:0000313" key="7">
    <source>
        <dbReference type="EMBL" id="KAB1257741.1"/>
    </source>
</evidence>
<evidence type="ECO:0000256" key="3">
    <source>
        <dbReference type="ARBA" id="ARBA00023212"/>
    </source>
</evidence>
<gene>
    <name evidence="7" type="ORF">Cadr_000026588</name>
</gene>
<feature type="region of interest" description="Disordered" evidence="6">
    <location>
        <begin position="321"/>
        <end position="351"/>
    </location>
</feature>
<organism evidence="7 8">
    <name type="scientific">Camelus dromedarius</name>
    <name type="common">Dromedary</name>
    <name type="synonym">Arabian camel</name>
    <dbReference type="NCBI Taxonomy" id="9838"/>
    <lineage>
        <taxon>Eukaryota</taxon>
        <taxon>Metazoa</taxon>
        <taxon>Chordata</taxon>
        <taxon>Craniata</taxon>
        <taxon>Vertebrata</taxon>
        <taxon>Euteleostomi</taxon>
        <taxon>Mammalia</taxon>
        <taxon>Eutheria</taxon>
        <taxon>Laurasiatheria</taxon>
        <taxon>Artiodactyla</taxon>
        <taxon>Tylopoda</taxon>
        <taxon>Camelidae</taxon>
        <taxon>Camelus</taxon>
    </lineage>
</organism>
<dbReference type="InterPro" id="IPR029358">
    <property type="entry name" value="CFAP96"/>
</dbReference>
<comment type="caution">
    <text evidence="7">The sequence shown here is derived from an EMBL/GenBank/DDBJ whole genome shotgun (WGS) entry which is preliminary data.</text>
</comment>
<accession>A0A5N4CFP2</accession>
<dbReference type="PANTHER" id="PTHR31144">
    <property type="entry name" value="UPF0602 PROTEIN C4ORF47"/>
    <property type="match status" value="1"/>
</dbReference>
<dbReference type="EMBL" id="JWIN03000026">
    <property type="protein sequence ID" value="KAB1257741.1"/>
    <property type="molecule type" value="Genomic_DNA"/>
</dbReference>
<sequence length="392" mass="43628">HNESPRRAERAAALRSEVQRGKRSRCVARGPGRSCSWVDSGWSWDDLSSVVRLSALLKGDLAFPASKVVEQDFAIQEVAVRKPLKFPIQRTPPQAAAMPAEGGKTDMERIGLFSEMEYITVGDRYVSQFNRPFNEAASKNRQLLPGGSKEMSSLQAGYFDPHFVRVFEGEGYVNLNQVRRRHMMEEAKKNLGKAFLPTNGEKKRCGLGSYYGTIGGPVPFFSAQSKPKEKYKPPGKNLYTNPGKKGTGYGYANVTIGKQFSHSADFYDAPKLNYKKENEEHHGLLKGTAFKLNLYPREYFDTNPYSFENPLPPIKKAEKKELPTNPFKPSSPGKKAGGMKAGTFDPYPSHSADPYEVKLTSQISSKGPKIFHPPGGPKSRPVESIMTLNVKR</sequence>
<evidence type="ECO:0000256" key="6">
    <source>
        <dbReference type="SAM" id="MobiDB-lite"/>
    </source>
</evidence>